<dbReference type="GO" id="GO:0003723">
    <property type="term" value="F:RNA binding"/>
    <property type="evidence" value="ECO:0007669"/>
    <property type="project" value="UniProtKB-UniRule"/>
</dbReference>
<dbReference type="PANTHER" id="PTHR30308">
    <property type="entry name" value="TMRNA-BINDING COMPONENT OF TRANS-TRANSLATION TAGGING COMPLEX"/>
    <property type="match status" value="1"/>
</dbReference>
<dbReference type="Proteomes" id="UP000233293">
    <property type="component" value="Unassembled WGS sequence"/>
</dbReference>
<feature type="region of interest" description="Disordered" evidence="4">
    <location>
        <begin position="131"/>
        <end position="157"/>
    </location>
</feature>
<evidence type="ECO:0000256" key="2">
    <source>
        <dbReference type="ARBA" id="ARBA00022884"/>
    </source>
</evidence>
<evidence type="ECO:0000256" key="3">
    <source>
        <dbReference type="HAMAP-Rule" id="MF_00023"/>
    </source>
</evidence>
<evidence type="ECO:0000313" key="5">
    <source>
        <dbReference type="EMBL" id="PKU23092.1"/>
    </source>
</evidence>
<evidence type="ECO:0000256" key="1">
    <source>
        <dbReference type="ARBA" id="ARBA00022490"/>
    </source>
</evidence>
<dbReference type="GO" id="GO:0005829">
    <property type="term" value="C:cytosol"/>
    <property type="evidence" value="ECO:0007669"/>
    <property type="project" value="TreeGrafter"/>
</dbReference>
<organism evidence="5 6">
    <name type="scientific">Telmatospirillum siberiense</name>
    <dbReference type="NCBI Taxonomy" id="382514"/>
    <lineage>
        <taxon>Bacteria</taxon>
        <taxon>Pseudomonadati</taxon>
        <taxon>Pseudomonadota</taxon>
        <taxon>Alphaproteobacteria</taxon>
        <taxon>Rhodospirillales</taxon>
        <taxon>Rhodospirillaceae</taxon>
        <taxon>Telmatospirillum</taxon>
    </lineage>
</organism>
<sequence>MGRPALIAGNIAVENRRARHDYSIQETLEAGIMLAGTEVKTLRTGRANLADAFAGQQEGELYLFNAYIPEYQVKTVFTHETRRPRKLLVHRKELRRLLMAVTREGMTLVPLSIFFNPRGIAKVQLGLAKGRKTHDKRAAEKERDWQRDKARLMRDRG</sequence>
<feature type="compositionally biased region" description="Basic and acidic residues" evidence="4">
    <location>
        <begin position="136"/>
        <end position="157"/>
    </location>
</feature>
<name>A0A2N3PRS8_9PROT</name>
<protein>
    <recommendedName>
        <fullName evidence="3">SsrA-binding protein</fullName>
    </recommendedName>
    <alternativeName>
        <fullName evidence="3">Small protein B</fullName>
    </alternativeName>
</protein>
<dbReference type="GO" id="GO:0070929">
    <property type="term" value="P:trans-translation"/>
    <property type="evidence" value="ECO:0007669"/>
    <property type="project" value="UniProtKB-UniRule"/>
</dbReference>
<evidence type="ECO:0000313" key="6">
    <source>
        <dbReference type="Proteomes" id="UP000233293"/>
    </source>
</evidence>
<comment type="function">
    <text evidence="3">Required for rescue of stalled ribosomes mediated by trans-translation. Binds to transfer-messenger RNA (tmRNA), required for stable association of tmRNA with ribosomes. tmRNA and SmpB together mimic tRNA shape, replacing the anticodon stem-loop with SmpB. tmRNA is encoded by the ssrA gene; the 2 termini fold to resemble tRNA(Ala) and it encodes a 'tag peptide', a short internal open reading frame. During trans-translation Ala-aminoacylated tmRNA acts like a tRNA, entering the A-site of stalled ribosomes, displacing the stalled mRNA. The ribosome then switches to translate the ORF on the tmRNA; the nascent peptide is terminated with the 'tag peptide' encoded by the tmRNA and targeted for degradation. The ribosome is freed to recommence translation, which seems to be the essential function of trans-translation.</text>
</comment>
<dbReference type="EMBL" id="PIUM01000023">
    <property type="protein sequence ID" value="PKU23092.1"/>
    <property type="molecule type" value="Genomic_DNA"/>
</dbReference>
<dbReference type="Gene3D" id="2.40.280.10">
    <property type="match status" value="1"/>
</dbReference>
<dbReference type="AlphaFoldDB" id="A0A2N3PRS8"/>
<dbReference type="NCBIfam" id="NF003843">
    <property type="entry name" value="PRK05422.1"/>
    <property type="match status" value="1"/>
</dbReference>
<dbReference type="CDD" id="cd09294">
    <property type="entry name" value="SmpB"/>
    <property type="match status" value="1"/>
</dbReference>
<accession>A0A2N3PRS8</accession>
<proteinExistence type="inferred from homology"/>
<dbReference type="InterPro" id="IPR023620">
    <property type="entry name" value="SmpB"/>
</dbReference>
<keyword evidence="6" id="KW-1185">Reference proteome</keyword>
<dbReference type="Pfam" id="PF01668">
    <property type="entry name" value="SmpB"/>
    <property type="match status" value="1"/>
</dbReference>
<dbReference type="HAMAP" id="MF_00023">
    <property type="entry name" value="SmpB"/>
    <property type="match status" value="1"/>
</dbReference>
<comment type="similarity">
    <text evidence="3">Belongs to the SmpB family.</text>
</comment>
<dbReference type="NCBIfam" id="TIGR00086">
    <property type="entry name" value="smpB"/>
    <property type="match status" value="1"/>
</dbReference>
<keyword evidence="2 3" id="KW-0694">RNA-binding</keyword>
<dbReference type="InterPro" id="IPR000037">
    <property type="entry name" value="SsrA-bd_prot"/>
</dbReference>
<gene>
    <name evidence="3" type="primary">smpB</name>
    <name evidence="5" type="ORF">CWS72_17825</name>
</gene>
<evidence type="ECO:0000256" key="4">
    <source>
        <dbReference type="SAM" id="MobiDB-lite"/>
    </source>
</evidence>
<keyword evidence="1 3" id="KW-0963">Cytoplasm</keyword>
<dbReference type="RefSeq" id="WP_101251991.1">
    <property type="nucleotide sequence ID" value="NZ_PIUM01000023.1"/>
</dbReference>
<dbReference type="GO" id="GO:0070930">
    <property type="term" value="P:trans-translation-dependent protein tagging"/>
    <property type="evidence" value="ECO:0007669"/>
    <property type="project" value="TreeGrafter"/>
</dbReference>
<comment type="caution">
    <text evidence="5">The sequence shown here is derived from an EMBL/GenBank/DDBJ whole genome shotgun (WGS) entry which is preliminary data.</text>
</comment>
<dbReference type="SUPFAM" id="SSF74982">
    <property type="entry name" value="Small protein B (SmpB)"/>
    <property type="match status" value="1"/>
</dbReference>
<dbReference type="OrthoDB" id="9805462at2"/>
<reference evidence="6" key="1">
    <citation type="submission" date="2017-12" db="EMBL/GenBank/DDBJ databases">
        <title>Draft genome sequence of Telmatospirillum siberiense 26-4b1T, an acidotolerant peatland alphaproteobacterium potentially involved in sulfur cycling.</title>
        <authorList>
            <person name="Hausmann B."/>
            <person name="Pjevac P."/>
            <person name="Schreck K."/>
            <person name="Herbold C.W."/>
            <person name="Daims H."/>
            <person name="Wagner M."/>
            <person name="Pester M."/>
            <person name="Loy A."/>
        </authorList>
    </citation>
    <scope>NUCLEOTIDE SEQUENCE [LARGE SCALE GENOMIC DNA]</scope>
    <source>
        <strain evidence="6">26-4b1</strain>
    </source>
</reference>
<comment type="subcellular location">
    <subcellularLocation>
        <location evidence="3">Cytoplasm</location>
    </subcellularLocation>
    <text evidence="3">The tmRNA-SmpB complex associates with stalled 70S ribosomes.</text>
</comment>
<dbReference type="PANTHER" id="PTHR30308:SF2">
    <property type="entry name" value="SSRA-BINDING PROTEIN"/>
    <property type="match status" value="1"/>
</dbReference>